<dbReference type="Pfam" id="PF11898">
    <property type="entry name" value="DUF3418"/>
    <property type="match status" value="1"/>
</dbReference>
<protein>
    <submittedName>
        <fullName evidence="2">ATP-dependent helicase HrpA</fullName>
    </submittedName>
</protein>
<keyword evidence="2" id="KW-0547">Nucleotide-binding</keyword>
<dbReference type="AlphaFoldDB" id="A0A6J4JEB5"/>
<feature type="non-terminal residue" evidence="2">
    <location>
        <position position="1"/>
    </location>
</feature>
<proteinExistence type="predicted"/>
<gene>
    <name evidence="2" type="ORF">AVDCRST_MAG54-3349</name>
</gene>
<evidence type="ECO:0000313" key="2">
    <source>
        <dbReference type="EMBL" id="CAA9277407.1"/>
    </source>
</evidence>
<feature type="domain" description="RNA helicase HrpA C-terminal" evidence="1">
    <location>
        <begin position="2"/>
        <end position="109"/>
    </location>
</feature>
<reference evidence="2" key="1">
    <citation type="submission" date="2020-02" db="EMBL/GenBank/DDBJ databases">
        <authorList>
            <person name="Meier V. D."/>
        </authorList>
    </citation>
    <scope>NUCLEOTIDE SEQUENCE</scope>
    <source>
        <strain evidence="2">AVDCRST_MAG54</strain>
    </source>
</reference>
<dbReference type="InterPro" id="IPR024590">
    <property type="entry name" value="HrpA_C"/>
</dbReference>
<dbReference type="GO" id="GO:0004386">
    <property type="term" value="F:helicase activity"/>
    <property type="evidence" value="ECO:0007669"/>
    <property type="project" value="UniProtKB-KW"/>
</dbReference>
<keyword evidence="2" id="KW-0347">Helicase</keyword>
<accession>A0A6J4JEB5</accession>
<evidence type="ECO:0000259" key="1">
    <source>
        <dbReference type="Pfam" id="PF11898"/>
    </source>
</evidence>
<name>A0A6J4JEB5_9PSEU</name>
<organism evidence="2">
    <name type="scientific">uncultured Actinomycetospora sp</name>
    <dbReference type="NCBI Taxonomy" id="1135996"/>
    <lineage>
        <taxon>Bacteria</taxon>
        <taxon>Bacillati</taxon>
        <taxon>Actinomycetota</taxon>
        <taxon>Actinomycetes</taxon>
        <taxon>Pseudonocardiales</taxon>
        <taxon>Pseudonocardiaceae</taxon>
        <taxon>Actinomycetospora</taxon>
        <taxon>environmental samples</taxon>
    </lineage>
</organism>
<keyword evidence="2" id="KW-0067">ATP-binding</keyword>
<sequence>RALVGDRFVARTPVARLPDVARYLRAARRRLEKLPTATGLDAEALEGVHRVEAAYRERRARASAEPRTFDRDAFDAVAWMLQELRVSVFAQEIGTAGPVSEQRITRALAAL</sequence>
<keyword evidence="2" id="KW-0378">Hydrolase</keyword>
<dbReference type="EMBL" id="CADCTH010000430">
    <property type="protein sequence ID" value="CAA9277407.1"/>
    <property type="molecule type" value="Genomic_DNA"/>
</dbReference>